<accession>A0A3P8AYC8</accession>
<dbReference type="WBParaSite" id="HPBE_0001767501-mRNA-1">
    <property type="protein sequence ID" value="HPBE_0001767501-mRNA-1"/>
    <property type="gene ID" value="HPBE_0001767501"/>
</dbReference>
<dbReference type="PANTHER" id="PTHR23227:SF67">
    <property type="entry name" value="CRANIOFACIAL DEVELOPMENT PROTEIN 2-LIKE"/>
    <property type="match status" value="1"/>
</dbReference>
<reference evidence="3" key="2">
    <citation type="submission" date="2019-09" db="UniProtKB">
        <authorList>
            <consortium name="WormBaseParasite"/>
        </authorList>
    </citation>
    <scope>IDENTIFICATION</scope>
</reference>
<evidence type="ECO:0000313" key="2">
    <source>
        <dbReference type="Proteomes" id="UP000050761"/>
    </source>
</evidence>
<keyword evidence="2" id="KW-1185">Reference proteome</keyword>
<dbReference type="EMBL" id="UZAH01030174">
    <property type="protein sequence ID" value="VDP09570.1"/>
    <property type="molecule type" value="Genomic_DNA"/>
</dbReference>
<dbReference type="Proteomes" id="UP000050761">
    <property type="component" value="Unassembled WGS sequence"/>
</dbReference>
<dbReference type="InterPro" id="IPR036691">
    <property type="entry name" value="Endo/exonu/phosph_ase_sf"/>
</dbReference>
<proteinExistence type="predicted"/>
<name>A0A3P8AYC8_HELPZ</name>
<reference evidence="1 2" key="1">
    <citation type="submission" date="2018-11" db="EMBL/GenBank/DDBJ databases">
        <authorList>
            <consortium name="Pathogen Informatics"/>
        </authorList>
    </citation>
    <scope>NUCLEOTIDE SEQUENCE [LARGE SCALE GENOMIC DNA]</scope>
</reference>
<dbReference type="OrthoDB" id="425681at2759"/>
<gene>
    <name evidence="1" type="ORF">HPBE_LOCUS17674</name>
</gene>
<dbReference type="Gene3D" id="3.60.10.10">
    <property type="entry name" value="Endonuclease/exonuclease/phosphatase"/>
    <property type="match status" value="1"/>
</dbReference>
<evidence type="ECO:0000313" key="1">
    <source>
        <dbReference type="EMBL" id="VDP09570.1"/>
    </source>
</evidence>
<dbReference type="PANTHER" id="PTHR23227">
    <property type="entry name" value="BUCENTAUR RELATED"/>
    <property type="match status" value="1"/>
</dbReference>
<dbReference type="SUPFAM" id="SSF56219">
    <property type="entry name" value="DNase I-like"/>
    <property type="match status" value="1"/>
</dbReference>
<organism evidence="1">
    <name type="scientific">Heligmosomoides polygyrus</name>
    <name type="common">Parasitic roundworm</name>
    <dbReference type="NCBI Taxonomy" id="6339"/>
    <lineage>
        <taxon>Eukaryota</taxon>
        <taxon>Metazoa</taxon>
        <taxon>Ecdysozoa</taxon>
        <taxon>Nematoda</taxon>
        <taxon>Chromadorea</taxon>
        <taxon>Rhabditida</taxon>
        <taxon>Rhabditina</taxon>
        <taxon>Rhabditomorpha</taxon>
        <taxon>Strongyloidea</taxon>
        <taxon>Heligmosomidae</taxon>
        <taxon>Heligmosomoides</taxon>
    </lineage>
</organism>
<sequence>MFQVSVSILARESDISARRTLEALWIAAKNPQVNRKDECIAITQELAPFVELWLNSFTHVYLHLRVIGGARRHPPGSCLENAILYDEMAFGGIVSLMFSTFPGSEEGEDAETSAEATGPCDKPAYEDPCHITWLMTLYEYRDSATASAGADAHSQSPASVERQLHFINENLPIYKLTALNGFESNSNNAFHLELPDFTNFCTVIKQYIIFMISIYLVVLAILMNDLDEPFEYELRIAEQPDRETPDEQNAFEAPNKLALSNSSDKEEPQEVAIPIEVRNTTTSGVGIIVFERSRDSIVSVERFDDRLMKIVVAAKERLYHLLDEKTAEVPSKDVIIVAGDFNGHVVATKEGNSCHGGFGYGSRNADGERILEYAESHNLTIVNTIDFVLVKDRDRSIVTDTKIVPYEAVARQRRPLVCTSKITPPRM</sequence>
<protein>
    <submittedName>
        <fullName evidence="3">Endo/exonuclease/phosphatase domain-containing protein</fullName>
    </submittedName>
</protein>
<evidence type="ECO:0000313" key="3">
    <source>
        <dbReference type="WBParaSite" id="HPBE_0001767501-mRNA-1"/>
    </source>
</evidence>
<dbReference type="InterPro" id="IPR027124">
    <property type="entry name" value="Swc5/CFDP1/2"/>
</dbReference>
<dbReference type="AlphaFoldDB" id="A0A3P8AYC8"/>